<dbReference type="EC" id="3.6.1.-" evidence="5"/>
<dbReference type="InterPro" id="IPR003697">
    <property type="entry name" value="Maf-like"/>
</dbReference>
<gene>
    <name evidence="6" type="primary">maf</name>
    <name evidence="6" type="ORF">TsocGM_06805</name>
</gene>
<comment type="catalytic activity">
    <reaction evidence="5">
        <text>N(7)-methyl-GTP + H2O = N(7)-methyl-GMP + diphosphate + H(+)</text>
        <dbReference type="Rhea" id="RHEA:58744"/>
        <dbReference type="ChEBI" id="CHEBI:15377"/>
        <dbReference type="ChEBI" id="CHEBI:15378"/>
        <dbReference type="ChEBI" id="CHEBI:33019"/>
        <dbReference type="ChEBI" id="CHEBI:58285"/>
        <dbReference type="ChEBI" id="CHEBI:87133"/>
    </reaction>
</comment>
<dbReference type="Gene3D" id="3.90.950.10">
    <property type="match status" value="1"/>
</dbReference>
<dbReference type="PANTHER" id="PTHR43213:SF10">
    <property type="entry name" value="7-METHYL-GTP PYROPHOSPHATASE"/>
    <property type="match status" value="1"/>
</dbReference>
<evidence type="ECO:0000256" key="3">
    <source>
        <dbReference type="ARBA" id="ARBA00022801"/>
    </source>
</evidence>
<dbReference type="PANTHER" id="PTHR43213">
    <property type="entry name" value="BIFUNCTIONAL DTTP/UTP PYROPHOSPHATASE/METHYLTRANSFERASE PROTEIN-RELATED"/>
    <property type="match status" value="1"/>
</dbReference>
<evidence type="ECO:0000313" key="6">
    <source>
        <dbReference type="EMBL" id="RUL88419.1"/>
    </source>
</evidence>
<dbReference type="SUPFAM" id="SSF52972">
    <property type="entry name" value="ITPase-like"/>
    <property type="match status" value="1"/>
</dbReference>
<evidence type="ECO:0000256" key="4">
    <source>
        <dbReference type="ARBA" id="ARBA00023080"/>
    </source>
</evidence>
<accession>A0A432MMG1</accession>
<comment type="cofactor">
    <cofactor evidence="5">
        <name>a divalent metal cation</name>
        <dbReference type="ChEBI" id="CHEBI:60240"/>
    </cofactor>
</comment>
<dbReference type="AlphaFoldDB" id="A0A432MMG1"/>
<reference evidence="6 7" key="1">
    <citation type="submission" date="2018-12" db="EMBL/GenBank/DDBJ databases">
        <authorList>
            <person name="Toschakov S.V."/>
        </authorList>
    </citation>
    <scope>NUCLEOTIDE SEQUENCE [LARGE SCALE GENOMIC DNA]</scope>
    <source>
        <strain evidence="6 7">GM2012</strain>
    </source>
</reference>
<dbReference type="NCBIfam" id="TIGR00172">
    <property type="entry name" value="maf"/>
    <property type="match status" value="1"/>
</dbReference>
<comment type="caution">
    <text evidence="5">Lacks conserved residue(s) required for the propagation of feature annotation.</text>
</comment>
<evidence type="ECO:0000256" key="1">
    <source>
        <dbReference type="ARBA" id="ARBA00004496"/>
    </source>
</evidence>
<keyword evidence="2 5" id="KW-0963">Cytoplasm</keyword>
<dbReference type="Pfam" id="PF02545">
    <property type="entry name" value="Maf"/>
    <property type="match status" value="1"/>
</dbReference>
<comment type="similarity">
    <text evidence="5">Belongs to the Maf family. YceF subfamily.</text>
</comment>
<keyword evidence="7" id="KW-1185">Reference proteome</keyword>
<protein>
    <recommendedName>
        <fullName evidence="5">7-methyl-GTP pyrophosphatase</fullName>
        <shortName evidence="5">m(7)GTP pyrophosphatase</shortName>
        <ecNumber evidence="5">3.6.1.-</ecNumber>
    </recommendedName>
</protein>
<organism evidence="6 7">
    <name type="scientific">Tautonia sociabilis</name>
    <dbReference type="NCBI Taxonomy" id="2080755"/>
    <lineage>
        <taxon>Bacteria</taxon>
        <taxon>Pseudomonadati</taxon>
        <taxon>Planctomycetota</taxon>
        <taxon>Planctomycetia</taxon>
        <taxon>Isosphaerales</taxon>
        <taxon>Isosphaeraceae</taxon>
        <taxon>Tautonia</taxon>
    </lineage>
</organism>
<feature type="active site" description="Proton acceptor" evidence="5">
    <location>
        <position position="70"/>
    </location>
</feature>
<dbReference type="GO" id="GO:0009117">
    <property type="term" value="P:nucleotide metabolic process"/>
    <property type="evidence" value="ECO:0007669"/>
    <property type="project" value="UniProtKB-KW"/>
</dbReference>
<dbReference type="InterPro" id="IPR029001">
    <property type="entry name" value="ITPase-like_fam"/>
</dbReference>
<dbReference type="HAMAP" id="MF_00528">
    <property type="entry name" value="Maf"/>
    <property type="match status" value="1"/>
</dbReference>
<keyword evidence="4 5" id="KW-0546">Nucleotide metabolism</keyword>
<name>A0A432MMG1_9BACT</name>
<evidence type="ECO:0000313" key="7">
    <source>
        <dbReference type="Proteomes" id="UP000280296"/>
    </source>
</evidence>
<dbReference type="EMBL" id="RYZH01000010">
    <property type="protein sequence ID" value="RUL88419.1"/>
    <property type="molecule type" value="Genomic_DNA"/>
</dbReference>
<dbReference type="GO" id="GO:0047429">
    <property type="term" value="F:nucleoside triphosphate diphosphatase activity"/>
    <property type="evidence" value="ECO:0007669"/>
    <property type="project" value="InterPro"/>
</dbReference>
<feature type="site" description="Important for substrate specificity" evidence="5">
    <location>
        <position position="11"/>
    </location>
</feature>
<comment type="subcellular location">
    <subcellularLocation>
        <location evidence="1 5">Cytoplasm</location>
    </subcellularLocation>
</comment>
<dbReference type="GO" id="GO:0005737">
    <property type="term" value="C:cytoplasm"/>
    <property type="evidence" value="ECO:0007669"/>
    <property type="project" value="UniProtKB-SubCell"/>
</dbReference>
<feature type="site" description="Important for substrate specificity" evidence="5">
    <location>
        <position position="71"/>
    </location>
</feature>
<reference evidence="6 7" key="2">
    <citation type="submission" date="2019-01" db="EMBL/GenBank/DDBJ databases">
        <title>Tautonia sociabilis, a novel thermotolerant planctomycete of Isosphaeraceae family, isolated from a 4000 m deep subterranean habitat.</title>
        <authorList>
            <person name="Kovaleva O.L."/>
            <person name="Elcheninov A.G."/>
            <person name="Van Heerden E."/>
            <person name="Toshchakov S.V."/>
            <person name="Novikov A."/>
            <person name="Bonch-Osmolovskaya E.A."/>
            <person name="Kublanov I.V."/>
        </authorList>
    </citation>
    <scope>NUCLEOTIDE SEQUENCE [LARGE SCALE GENOMIC DNA]</scope>
    <source>
        <strain evidence="6 7">GM2012</strain>
    </source>
</reference>
<evidence type="ECO:0000256" key="2">
    <source>
        <dbReference type="ARBA" id="ARBA00022490"/>
    </source>
</evidence>
<dbReference type="Proteomes" id="UP000280296">
    <property type="component" value="Unassembled WGS sequence"/>
</dbReference>
<dbReference type="PIRSF" id="PIRSF006305">
    <property type="entry name" value="Maf"/>
    <property type="match status" value="1"/>
</dbReference>
<dbReference type="CDD" id="cd00555">
    <property type="entry name" value="Maf"/>
    <property type="match status" value="1"/>
</dbReference>
<proteinExistence type="inferred from homology"/>
<feature type="site" description="Important for substrate specificity" evidence="5">
    <location>
        <position position="153"/>
    </location>
</feature>
<sequence length="191" mass="20806">MDLILASTSPYRRELLSRLRLPFHCLPPGVDEDAMHRLGLPPAELAGRLAEAKADAIARHHPGAVVIGSDQLVAFDGRVLGKPGSPDRAVEQLLTLSGREHELITALAVRLGDRLIRHTEVARLRFRPLSRPELERYVAADLPIDCAGSYKLESLGIALFDRIDCPDHTAIVGLPLIALTTILRDLGVSVP</sequence>
<dbReference type="RefSeq" id="WP_126724556.1">
    <property type="nucleotide sequence ID" value="NZ_RYZH01000010.1"/>
</dbReference>
<comment type="caution">
    <text evidence="6">The sequence shown here is derived from an EMBL/GenBank/DDBJ whole genome shotgun (WGS) entry which is preliminary data.</text>
</comment>
<dbReference type="OrthoDB" id="9807767at2"/>
<evidence type="ECO:0000256" key="5">
    <source>
        <dbReference type="HAMAP-Rule" id="MF_00528"/>
    </source>
</evidence>
<keyword evidence="3 5" id="KW-0378">Hydrolase</keyword>
<comment type="function">
    <text evidence="5">Nucleoside triphosphate pyrophosphatase that hydrolyzes 7-methyl-GTP (m(7)GTP). May have a dual role in cell division arrest and in preventing the incorporation of modified nucleotides into cellular nucleic acids.</text>
</comment>